<evidence type="ECO:0000256" key="7">
    <source>
        <dbReference type="ARBA" id="ARBA00023002"/>
    </source>
</evidence>
<dbReference type="GO" id="GO:0042761">
    <property type="term" value="P:very long-chain fatty acid biosynthetic process"/>
    <property type="evidence" value="ECO:0007669"/>
    <property type="project" value="TreeGrafter"/>
</dbReference>
<name>A0AA35YE81_LACSI</name>
<dbReference type="GO" id="GO:0016717">
    <property type="term" value="F:oxidoreductase activity, acting on paired donors, with oxidation of a pair of donors resulting in the reduction of molecular oxygen to two molecules of water"/>
    <property type="evidence" value="ECO:0007669"/>
    <property type="project" value="InterPro"/>
</dbReference>
<gene>
    <name evidence="11" type="ORF">LSALG_LOCUS10458</name>
</gene>
<comment type="pathway">
    <text evidence="2">Lipid metabolism.</text>
</comment>
<dbReference type="GO" id="GO:0005789">
    <property type="term" value="C:endoplasmic reticulum membrane"/>
    <property type="evidence" value="ECO:0007669"/>
    <property type="project" value="TreeGrafter"/>
</dbReference>
<evidence type="ECO:0000256" key="10">
    <source>
        <dbReference type="SAM" id="Phobius"/>
    </source>
</evidence>
<evidence type="ECO:0000256" key="9">
    <source>
        <dbReference type="ARBA" id="ARBA00023136"/>
    </source>
</evidence>
<dbReference type="AlphaFoldDB" id="A0AA35YE81"/>
<accession>A0AA35YE81</accession>
<proteinExistence type="inferred from homology"/>
<evidence type="ECO:0000256" key="5">
    <source>
        <dbReference type="ARBA" id="ARBA00022832"/>
    </source>
</evidence>
<evidence type="ECO:0000256" key="1">
    <source>
        <dbReference type="ARBA" id="ARBA00004141"/>
    </source>
</evidence>
<dbReference type="Proteomes" id="UP001177003">
    <property type="component" value="Chromosome 1"/>
</dbReference>
<comment type="similarity">
    <text evidence="3">Belongs to the fatty acid desaturase type 1 family.</text>
</comment>
<evidence type="ECO:0000256" key="2">
    <source>
        <dbReference type="ARBA" id="ARBA00005189"/>
    </source>
</evidence>
<keyword evidence="5" id="KW-0276">Fatty acid metabolism</keyword>
<dbReference type="PANTHER" id="PTHR11351:SF85">
    <property type="entry name" value="ACYL-COA DESATURASE"/>
    <property type="match status" value="1"/>
</dbReference>
<dbReference type="InterPro" id="IPR015876">
    <property type="entry name" value="Acyl-CoA_DS"/>
</dbReference>
<evidence type="ECO:0000256" key="4">
    <source>
        <dbReference type="ARBA" id="ARBA00022692"/>
    </source>
</evidence>
<keyword evidence="9 10" id="KW-0472">Membrane</keyword>
<reference evidence="11" key="1">
    <citation type="submission" date="2023-04" db="EMBL/GenBank/DDBJ databases">
        <authorList>
            <person name="Vijverberg K."/>
            <person name="Xiong W."/>
            <person name="Schranz E."/>
        </authorList>
    </citation>
    <scope>NUCLEOTIDE SEQUENCE</scope>
</reference>
<keyword evidence="6 10" id="KW-1133">Transmembrane helix</keyword>
<keyword evidence="12" id="KW-1185">Reference proteome</keyword>
<keyword evidence="4 10" id="KW-0812">Transmembrane</keyword>
<keyword evidence="8" id="KW-0443">Lipid metabolism</keyword>
<evidence type="ECO:0008006" key="13">
    <source>
        <dbReference type="Google" id="ProtNLM"/>
    </source>
</evidence>
<feature type="transmembrane region" description="Helical" evidence="10">
    <location>
        <begin position="143"/>
        <end position="165"/>
    </location>
</feature>
<evidence type="ECO:0000313" key="12">
    <source>
        <dbReference type="Proteomes" id="UP001177003"/>
    </source>
</evidence>
<evidence type="ECO:0000256" key="6">
    <source>
        <dbReference type="ARBA" id="ARBA00022989"/>
    </source>
</evidence>
<dbReference type="EMBL" id="OX465077">
    <property type="protein sequence ID" value="CAI9270123.1"/>
    <property type="molecule type" value="Genomic_DNA"/>
</dbReference>
<comment type="subcellular location">
    <subcellularLocation>
        <location evidence="1">Membrane</location>
        <topology evidence="1">Multi-pass membrane protein</topology>
    </subcellularLocation>
</comment>
<protein>
    <recommendedName>
        <fullName evidence="13">Fatty acid desaturase domain-containing protein</fullName>
    </recommendedName>
</protein>
<organism evidence="11 12">
    <name type="scientific">Lactuca saligna</name>
    <name type="common">Willowleaf lettuce</name>
    <dbReference type="NCBI Taxonomy" id="75948"/>
    <lineage>
        <taxon>Eukaryota</taxon>
        <taxon>Viridiplantae</taxon>
        <taxon>Streptophyta</taxon>
        <taxon>Embryophyta</taxon>
        <taxon>Tracheophyta</taxon>
        <taxon>Spermatophyta</taxon>
        <taxon>Magnoliopsida</taxon>
        <taxon>eudicotyledons</taxon>
        <taxon>Gunneridae</taxon>
        <taxon>Pentapetalae</taxon>
        <taxon>asterids</taxon>
        <taxon>campanulids</taxon>
        <taxon>Asterales</taxon>
        <taxon>Asteraceae</taxon>
        <taxon>Cichorioideae</taxon>
        <taxon>Cichorieae</taxon>
        <taxon>Lactucinae</taxon>
        <taxon>Lactuca</taxon>
    </lineage>
</organism>
<dbReference type="PANTHER" id="PTHR11351">
    <property type="entry name" value="ACYL-COA DESATURASE"/>
    <property type="match status" value="1"/>
</dbReference>
<keyword evidence="7" id="KW-0560">Oxidoreductase</keyword>
<evidence type="ECO:0000256" key="8">
    <source>
        <dbReference type="ARBA" id="ARBA00023098"/>
    </source>
</evidence>
<evidence type="ECO:0000313" key="11">
    <source>
        <dbReference type="EMBL" id="CAI9270123.1"/>
    </source>
</evidence>
<evidence type="ECO:0000256" key="3">
    <source>
        <dbReference type="ARBA" id="ARBA00009295"/>
    </source>
</evidence>
<sequence length="175" mass="20985">MRNFNLALPFSDSDGGNQSDHRKIPFSDVMVTKPRDQFYGRKWQPIDIQVALCFKLPKWLEYMCVYFGVLAAQGDPIFWVSIHRYHHKYVDSNNDTHSPLNGFWFSHMGWLFDSEYMVEKYRERKNVEDLKNQTFYMFIRKTYMWHLFGCGALLYAWGGFTYLVWGMINENQMKV</sequence>